<gene>
    <name evidence="1" type="ORF">XD57_1253</name>
</gene>
<sequence length="74" mass="8709">MVFFTVCSVSIHARRIFLLYREKGVAERTADGVFMRLEAKQPIPEFLNGFEISVEGSKVHLRNQEREYEFEVEK</sequence>
<evidence type="ECO:0000313" key="1">
    <source>
        <dbReference type="EMBL" id="KUK22649.1"/>
    </source>
</evidence>
<dbReference type="OMA" id="IHARRIF"/>
<proteinExistence type="predicted"/>
<reference evidence="1 2" key="1">
    <citation type="journal article" date="2015" name="MBio">
        <title>Genome-Resolved Metagenomic Analysis Reveals Roles for Candidate Phyla and Other Microbial Community Members in Biogeochemical Transformations in Oil Reservoirs.</title>
        <authorList>
            <person name="Hu P."/>
            <person name="Tom L."/>
            <person name="Singh A."/>
            <person name="Thomas B.C."/>
            <person name="Baker B.J."/>
            <person name="Piceno Y.M."/>
            <person name="Andersen G.L."/>
            <person name="Banfield J.F."/>
        </authorList>
    </citation>
    <scope>NUCLEOTIDE SEQUENCE [LARGE SCALE GENOMIC DNA]</scope>
    <source>
        <strain evidence="1">46_26</strain>
    </source>
</reference>
<dbReference type="AlphaFoldDB" id="A0A101EPT1"/>
<dbReference type="PATRIC" id="fig|93930.3.peg.295"/>
<dbReference type="EMBL" id="LGFG01000116">
    <property type="protein sequence ID" value="KUK22649.1"/>
    <property type="molecule type" value="Genomic_DNA"/>
</dbReference>
<comment type="caution">
    <text evidence="1">The sequence shown here is derived from an EMBL/GenBank/DDBJ whole genome shotgun (WGS) entry which is preliminary data.</text>
</comment>
<protein>
    <submittedName>
        <fullName evidence="1">Uncharacterized protein</fullName>
    </submittedName>
</protein>
<organism evidence="1 2">
    <name type="scientific">Thermotoga petrophila</name>
    <dbReference type="NCBI Taxonomy" id="93929"/>
    <lineage>
        <taxon>Bacteria</taxon>
        <taxon>Thermotogati</taxon>
        <taxon>Thermotogota</taxon>
        <taxon>Thermotogae</taxon>
        <taxon>Thermotogales</taxon>
        <taxon>Thermotogaceae</taxon>
        <taxon>Thermotoga</taxon>
    </lineage>
</organism>
<evidence type="ECO:0000313" key="2">
    <source>
        <dbReference type="Proteomes" id="UP000058636"/>
    </source>
</evidence>
<name>A0A101EPT1_9THEM</name>
<dbReference type="Proteomes" id="UP000058636">
    <property type="component" value="Unassembled WGS sequence"/>
</dbReference>
<accession>A0A101EPT1</accession>